<proteinExistence type="predicted"/>
<gene>
    <name evidence="1" type="ORF">CDSM653_01462</name>
</gene>
<sequence>MWGKAAIWVLRNCPFPSIILKLSKEEIAGKLKKATSNRVGMKRAEKLIEAAKKSIRCKRRDKRGTNTFKHLPLMN</sequence>
<dbReference type="Proteomes" id="UP000010146">
    <property type="component" value="Unassembled WGS sequence"/>
</dbReference>
<reference evidence="1 2" key="1">
    <citation type="submission" date="2008-07" db="EMBL/GenBank/DDBJ databases">
        <authorList>
            <person name="Gonzalez J."/>
            <person name="Sokolova T."/>
            <person name="Ferriera S."/>
            <person name="Johnson J."/>
            <person name="Kravitz S."/>
            <person name="Beeson K."/>
            <person name="Sutton G."/>
            <person name="Rogers Y.-H."/>
            <person name="Friedman R."/>
            <person name="Frazier M."/>
            <person name="Venter J.C."/>
        </authorList>
    </citation>
    <scope>NUCLEOTIDE SEQUENCE [LARGE SCALE GENOMIC DNA]</scope>
    <source>
        <strain evidence="1 2">DSM 12653</strain>
    </source>
</reference>
<evidence type="ECO:0000313" key="1">
    <source>
        <dbReference type="EMBL" id="KKC29499.1"/>
    </source>
</evidence>
<accession>A0A0F5PNR3</accession>
<dbReference type="EMBL" id="ABXP02000079">
    <property type="protein sequence ID" value="KKC29499.1"/>
    <property type="molecule type" value="Genomic_DNA"/>
</dbReference>
<dbReference type="AlphaFoldDB" id="A0A0F5PNR3"/>
<organism evidence="1 2">
    <name type="scientific">Caldanaerobacter subterraneus subsp. pacificus DSM 12653</name>
    <dbReference type="NCBI Taxonomy" id="391606"/>
    <lineage>
        <taxon>Bacteria</taxon>
        <taxon>Bacillati</taxon>
        <taxon>Bacillota</taxon>
        <taxon>Clostridia</taxon>
        <taxon>Thermoanaerobacterales</taxon>
        <taxon>Thermoanaerobacteraceae</taxon>
        <taxon>Caldanaerobacter</taxon>
    </lineage>
</organism>
<evidence type="ECO:0000313" key="2">
    <source>
        <dbReference type="Proteomes" id="UP000010146"/>
    </source>
</evidence>
<protein>
    <submittedName>
        <fullName evidence="1">Transposase</fullName>
    </submittedName>
</protein>
<name>A0A0F5PNR3_9THEO</name>
<reference evidence="2" key="3">
    <citation type="submission" date="2015-02" db="EMBL/GenBank/DDBJ databases">
        <title>Genome analysis of three genomes within the thermophilic hydrogenogenic bacterial species Caldanaerobacter subterraneus.</title>
        <authorList>
            <person name="Sant'Anna F.H."/>
            <person name="Lebedinsky A."/>
            <person name="Sokolova T."/>
            <person name="Robb F.T."/>
            <person name="Gonzalez J.M."/>
        </authorList>
    </citation>
    <scope>NUCLEOTIDE SEQUENCE [LARGE SCALE GENOMIC DNA]</scope>
    <source>
        <strain evidence="2">DSM 12653</strain>
    </source>
</reference>
<comment type="caution">
    <text evidence="1">The sequence shown here is derived from an EMBL/GenBank/DDBJ whole genome shotgun (WGS) entry which is preliminary data.</text>
</comment>
<reference evidence="1 2" key="2">
    <citation type="journal article" date="2015" name="BMC Genomics">
        <title>Analysis of three genomes within the thermophilic bacterial species Caldanaerobacter subterraneus with a focus on carbon monoxide dehydrogenase evolution and hydrolase diversity.</title>
        <authorList>
            <person name="Sant'Anna F.H."/>
            <person name="Lebedinsky A.V."/>
            <person name="Sokolova T.G."/>
            <person name="Robb F.T."/>
            <person name="Gonzalez J.M."/>
        </authorList>
    </citation>
    <scope>NUCLEOTIDE SEQUENCE [LARGE SCALE GENOMIC DNA]</scope>
    <source>
        <strain evidence="1 2">DSM 12653</strain>
    </source>
</reference>